<dbReference type="EMBL" id="JAEUGD010000060">
    <property type="protein sequence ID" value="MBL6448259.1"/>
    <property type="molecule type" value="Genomic_DNA"/>
</dbReference>
<dbReference type="CDD" id="cd17535">
    <property type="entry name" value="REC_NarL-like"/>
    <property type="match status" value="1"/>
</dbReference>
<dbReference type="Pfam" id="PF00196">
    <property type="entry name" value="GerE"/>
    <property type="match status" value="1"/>
</dbReference>
<dbReference type="CDD" id="cd06170">
    <property type="entry name" value="LuxR_C_like"/>
    <property type="match status" value="1"/>
</dbReference>
<evidence type="ECO:0000259" key="5">
    <source>
        <dbReference type="PROSITE" id="PS50110"/>
    </source>
</evidence>
<dbReference type="InterPro" id="IPR011006">
    <property type="entry name" value="CheY-like_superfamily"/>
</dbReference>
<keyword evidence="1 3" id="KW-0597">Phosphoprotein</keyword>
<evidence type="ECO:0000256" key="1">
    <source>
        <dbReference type="ARBA" id="ARBA00022553"/>
    </source>
</evidence>
<reference evidence="6" key="1">
    <citation type="submission" date="2021-01" db="EMBL/GenBank/DDBJ databases">
        <title>Fulvivirga kasyanovii gen. nov., sp nov., a novel member of the phylum Bacteroidetes isolated from seawater in a mussel farm.</title>
        <authorList>
            <person name="Zhao L.-H."/>
            <person name="Wang Z.-J."/>
        </authorList>
    </citation>
    <scope>NUCLEOTIDE SEQUENCE</scope>
    <source>
        <strain evidence="6">29W222</strain>
    </source>
</reference>
<dbReference type="Proteomes" id="UP000614216">
    <property type="component" value="Unassembled WGS sequence"/>
</dbReference>
<evidence type="ECO:0000259" key="4">
    <source>
        <dbReference type="PROSITE" id="PS50043"/>
    </source>
</evidence>
<sequence length="215" mass="23787">MPDKKLKIVIADDHPMLLQGLKDTLEKAGLNVVGAANTGSAALQLIIDHHPDLAVLDIEMPYLSGFTIASECQKKGLNTKFIILSYHKESEFIAQAKSLNISGYVLKEDTSADILNCITSVMKGEPYYSRSILSKDMDTANDSLKRLTNLSPSERKILKLIASQMSSQEIANKLHIAERTVEKHRSNIIAKLGIHGQSHSLSMWAIKQKSMIMDL</sequence>
<keyword evidence="2" id="KW-0238">DNA-binding</keyword>
<evidence type="ECO:0000313" key="7">
    <source>
        <dbReference type="Proteomes" id="UP000614216"/>
    </source>
</evidence>
<evidence type="ECO:0000256" key="3">
    <source>
        <dbReference type="PROSITE-ProRule" id="PRU00169"/>
    </source>
</evidence>
<dbReference type="SMART" id="SM00448">
    <property type="entry name" value="REC"/>
    <property type="match status" value="1"/>
</dbReference>
<dbReference type="SMART" id="SM00421">
    <property type="entry name" value="HTH_LUXR"/>
    <property type="match status" value="1"/>
</dbReference>
<dbReference type="SUPFAM" id="SSF52172">
    <property type="entry name" value="CheY-like"/>
    <property type="match status" value="1"/>
</dbReference>
<dbReference type="GO" id="GO:0003677">
    <property type="term" value="F:DNA binding"/>
    <property type="evidence" value="ECO:0007669"/>
    <property type="project" value="UniProtKB-KW"/>
</dbReference>
<comment type="caution">
    <text evidence="6">The sequence shown here is derived from an EMBL/GenBank/DDBJ whole genome shotgun (WGS) entry which is preliminary data.</text>
</comment>
<protein>
    <submittedName>
        <fullName evidence="6">Response regulator transcription factor</fullName>
    </submittedName>
</protein>
<dbReference type="GO" id="GO:0006355">
    <property type="term" value="P:regulation of DNA-templated transcription"/>
    <property type="evidence" value="ECO:0007669"/>
    <property type="project" value="InterPro"/>
</dbReference>
<keyword evidence="7" id="KW-1185">Reference proteome</keyword>
<dbReference type="Pfam" id="PF00072">
    <property type="entry name" value="Response_reg"/>
    <property type="match status" value="1"/>
</dbReference>
<dbReference type="RefSeq" id="WP_202857801.1">
    <property type="nucleotide sequence ID" value="NZ_JAEUGD010000060.1"/>
</dbReference>
<dbReference type="PROSITE" id="PS50110">
    <property type="entry name" value="RESPONSE_REGULATORY"/>
    <property type="match status" value="1"/>
</dbReference>
<dbReference type="InterPro" id="IPR039420">
    <property type="entry name" value="WalR-like"/>
</dbReference>
<name>A0A937FYA7_9BACT</name>
<dbReference type="PROSITE" id="PS50043">
    <property type="entry name" value="HTH_LUXR_2"/>
    <property type="match status" value="1"/>
</dbReference>
<dbReference type="Gene3D" id="3.40.50.2300">
    <property type="match status" value="1"/>
</dbReference>
<dbReference type="PANTHER" id="PTHR43214">
    <property type="entry name" value="TWO-COMPONENT RESPONSE REGULATOR"/>
    <property type="match status" value="1"/>
</dbReference>
<feature type="domain" description="Response regulatory" evidence="5">
    <location>
        <begin position="7"/>
        <end position="122"/>
    </location>
</feature>
<dbReference type="InterPro" id="IPR000792">
    <property type="entry name" value="Tscrpt_reg_LuxR_C"/>
</dbReference>
<gene>
    <name evidence="6" type="ORF">JMN32_18235</name>
</gene>
<dbReference type="AlphaFoldDB" id="A0A937FYA7"/>
<organism evidence="6 7">
    <name type="scientific">Fulvivirga marina</name>
    <dbReference type="NCBI Taxonomy" id="2494733"/>
    <lineage>
        <taxon>Bacteria</taxon>
        <taxon>Pseudomonadati</taxon>
        <taxon>Bacteroidota</taxon>
        <taxon>Cytophagia</taxon>
        <taxon>Cytophagales</taxon>
        <taxon>Fulvivirgaceae</taxon>
        <taxon>Fulvivirga</taxon>
    </lineage>
</organism>
<dbReference type="InterPro" id="IPR001789">
    <property type="entry name" value="Sig_transdc_resp-reg_receiver"/>
</dbReference>
<dbReference type="PRINTS" id="PR00038">
    <property type="entry name" value="HTHLUXR"/>
</dbReference>
<feature type="modified residue" description="4-aspartylphosphate" evidence="3">
    <location>
        <position position="57"/>
    </location>
</feature>
<dbReference type="InterPro" id="IPR058245">
    <property type="entry name" value="NreC/VraR/RcsB-like_REC"/>
</dbReference>
<feature type="domain" description="HTH luxR-type" evidence="4">
    <location>
        <begin position="143"/>
        <end position="208"/>
    </location>
</feature>
<accession>A0A937FYA7</accession>
<evidence type="ECO:0000256" key="2">
    <source>
        <dbReference type="ARBA" id="ARBA00023125"/>
    </source>
</evidence>
<evidence type="ECO:0000313" key="6">
    <source>
        <dbReference type="EMBL" id="MBL6448259.1"/>
    </source>
</evidence>
<dbReference type="GO" id="GO:0000160">
    <property type="term" value="P:phosphorelay signal transduction system"/>
    <property type="evidence" value="ECO:0007669"/>
    <property type="project" value="InterPro"/>
</dbReference>
<proteinExistence type="predicted"/>